<reference evidence="1 2" key="1">
    <citation type="journal article" date="2022" name="Microbiol. Resour. Announc.">
        <title>Complete Genome Sequence of the Hyperthermophilic and Acidophilic Archaeon Saccharolobus caldissimus Strain HS-3T.</title>
        <authorList>
            <person name="Sakai H.D."/>
            <person name="Kurosawa N."/>
        </authorList>
    </citation>
    <scope>NUCLEOTIDE SEQUENCE [LARGE SCALE GENOMIC DNA]</scope>
    <source>
        <strain evidence="1 2">JCM32116</strain>
    </source>
</reference>
<name>A0AAQ4CRL2_9CREN</name>
<proteinExistence type="predicted"/>
<dbReference type="KEGG" id="scas:SACC_14600"/>
<dbReference type="AlphaFoldDB" id="A0AAQ4CRL2"/>
<dbReference type="RefSeq" id="WP_229572314.1">
    <property type="nucleotide sequence ID" value="NZ_AP025226.1"/>
</dbReference>
<sequence length="133" mass="14547">MGVRVRIRLEAITGKSTEIVALLNSGAESPEPSIALPTEIAEELELNELKAETTYSEEATTYVEVKLYKKAIKGTLLDNGEELTSVILDVAVAEGLIEPLLSDSAIDAFNIEIISFSKGLWRIRGENKIRKSV</sequence>
<gene>
    <name evidence="1" type="ORF">SACC_14600</name>
</gene>
<protein>
    <submittedName>
        <fullName evidence="1">Uncharacterized protein</fullName>
    </submittedName>
</protein>
<evidence type="ECO:0000313" key="2">
    <source>
        <dbReference type="Proteomes" id="UP001319921"/>
    </source>
</evidence>
<dbReference type="Proteomes" id="UP001319921">
    <property type="component" value="Chromosome"/>
</dbReference>
<organism evidence="1 2">
    <name type="scientific">Saccharolobus caldissimus</name>
    <dbReference type="NCBI Taxonomy" id="1702097"/>
    <lineage>
        <taxon>Archaea</taxon>
        <taxon>Thermoproteota</taxon>
        <taxon>Thermoprotei</taxon>
        <taxon>Sulfolobales</taxon>
        <taxon>Sulfolobaceae</taxon>
        <taxon>Saccharolobus</taxon>
    </lineage>
</organism>
<evidence type="ECO:0000313" key="1">
    <source>
        <dbReference type="EMBL" id="BDB98443.1"/>
    </source>
</evidence>
<accession>A0AAQ4CRL2</accession>
<dbReference type="GeneID" id="68866186"/>
<keyword evidence="2" id="KW-1185">Reference proteome</keyword>
<dbReference type="EMBL" id="AP025226">
    <property type="protein sequence ID" value="BDB98443.1"/>
    <property type="molecule type" value="Genomic_DNA"/>
</dbReference>